<feature type="chain" id="PRO_5035744570" evidence="1">
    <location>
        <begin position="19"/>
        <end position="35"/>
    </location>
</feature>
<name>A0A8T0GY22_CERPU</name>
<evidence type="ECO:0000313" key="2">
    <source>
        <dbReference type="EMBL" id="KAG0562648.1"/>
    </source>
</evidence>
<reference evidence="2" key="1">
    <citation type="submission" date="2020-06" db="EMBL/GenBank/DDBJ databases">
        <title>WGS assembly of Ceratodon purpureus strain R40.</title>
        <authorList>
            <person name="Carey S.B."/>
            <person name="Jenkins J."/>
            <person name="Shu S."/>
            <person name="Lovell J.T."/>
            <person name="Sreedasyam A."/>
            <person name="Maumus F."/>
            <person name="Tiley G.P."/>
            <person name="Fernandez-Pozo N."/>
            <person name="Barry K."/>
            <person name="Chen C."/>
            <person name="Wang M."/>
            <person name="Lipzen A."/>
            <person name="Daum C."/>
            <person name="Saski C.A."/>
            <person name="Payton A.C."/>
            <person name="Mcbreen J.C."/>
            <person name="Conrad R.E."/>
            <person name="Kollar L.M."/>
            <person name="Olsson S."/>
            <person name="Huttunen S."/>
            <person name="Landis J.B."/>
            <person name="Wickett N.J."/>
            <person name="Johnson M.G."/>
            <person name="Rensing S.A."/>
            <person name="Grimwood J."/>
            <person name="Schmutz J."/>
            <person name="Mcdaniel S.F."/>
        </authorList>
    </citation>
    <scope>NUCLEOTIDE SEQUENCE</scope>
    <source>
        <strain evidence="2">R40</strain>
    </source>
</reference>
<sequence>MIWILLTTLPCLVRWSTCKLSPSSFLWFQFHKLSS</sequence>
<keyword evidence="1" id="KW-0732">Signal</keyword>
<gene>
    <name evidence="2" type="ORF">KC19_9G162400</name>
</gene>
<dbReference type="AlphaFoldDB" id="A0A8T0GY22"/>
<accession>A0A8T0GY22</accession>
<evidence type="ECO:0000313" key="3">
    <source>
        <dbReference type="Proteomes" id="UP000822688"/>
    </source>
</evidence>
<evidence type="ECO:0000256" key="1">
    <source>
        <dbReference type="SAM" id="SignalP"/>
    </source>
</evidence>
<dbReference type="EMBL" id="CM026430">
    <property type="protein sequence ID" value="KAG0562648.1"/>
    <property type="molecule type" value="Genomic_DNA"/>
</dbReference>
<dbReference type="Proteomes" id="UP000822688">
    <property type="component" value="Chromosome 9"/>
</dbReference>
<feature type="signal peptide" evidence="1">
    <location>
        <begin position="1"/>
        <end position="18"/>
    </location>
</feature>
<protein>
    <submittedName>
        <fullName evidence="2">Uncharacterized protein</fullName>
    </submittedName>
</protein>
<organism evidence="2 3">
    <name type="scientific">Ceratodon purpureus</name>
    <name type="common">Fire moss</name>
    <name type="synonym">Dicranum purpureum</name>
    <dbReference type="NCBI Taxonomy" id="3225"/>
    <lineage>
        <taxon>Eukaryota</taxon>
        <taxon>Viridiplantae</taxon>
        <taxon>Streptophyta</taxon>
        <taxon>Embryophyta</taxon>
        <taxon>Bryophyta</taxon>
        <taxon>Bryophytina</taxon>
        <taxon>Bryopsida</taxon>
        <taxon>Dicranidae</taxon>
        <taxon>Pseudoditrichales</taxon>
        <taxon>Ditrichaceae</taxon>
        <taxon>Ceratodon</taxon>
    </lineage>
</organism>
<keyword evidence="3" id="KW-1185">Reference proteome</keyword>
<proteinExistence type="predicted"/>
<comment type="caution">
    <text evidence="2">The sequence shown here is derived from an EMBL/GenBank/DDBJ whole genome shotgun (WGS) entry which is preliminary data.</text>
</comment>